<evidence type="ECO:0000313" key="5">
    <source>
        <dbReference type="Proteomes" id="UP000799536"/>
    </source>
</evidence>
<dbReference type="Proteomes" id="UP000799536">
    <property type="component" value="Unassembled WGS sequence"/>
</dbReference>
<evidence type="ECO:0000313" key="4">
    <source>
        <dbReference type="EMBL" id="KAF2205071.1"/>
    </source>
</evidence>
<dbReference type="PANTHER" id="PTHR33119:SF1">
    <property type="entry name" value="FE2OG DIOXYGENASE DOMAIN-CONTAINING PROTEIN"/>
    <property type="match status" value="1"/>
</dbReference>
<reference evidence="4" key="1">
    <citation type="journal article" date="2020" name="Stud. Mycol.">
        <title>101 Dothideomycetes genomes: a test case for predicting lifestyles and emergence of pathogens.</title>
        <authorList>
            <person name="Haridas S."/>
            <person name="Albert R."/>
            <person name="Binder M."/>
            <person name="Bloem J."/>
            <person name="Labutti K."/>
            <person name="Salamov A."/>
            <person name="Andreopoulos B."/>
            <person name="Baker S."/>
            <person name="Barry K."/>
            <person name="Bills G."/>
            <person name="Bluhm B."/>
            <person name="Cannon C."/>
            <person name="Castanera R."/>
            <person name="Culley D."/>
            <person name="Daum C."/>
            <person name="Ezra D."/>
            <person name="Gonzalez J."/>
            <person name="Henrissat B."/>
            <person name="Kuo A."/>
            <person name="Liang C."/>
            <person name="Lipzen A."/>
            <person name="Lutzoni F."/>
            <person name="Magnuson J."/>
            <person name="Mondo S."/>
            <person name="Nolan M."/>
            <person name="Ohm R."/>
            <person name="Pangilinan J."/>
            <person name="Park H.-J."/>
            <person name="Ramirez L."/>
            <person name="Alfaro M."/>
            <person name="Sun H."/>
            <person name="Tritt A."/>
            <person name="Yoshinaga Y."/>
            <person name="Zwiers L.-H."/>
            <person name="Turgeon B."/>
            <person name="Goodwin S."/>
            <person name="Spatafora J."/>
            <person name="Crous P."/>
            <person name="Grigoriev I."/>
        </authorList>
    </citation>
    <scope>NUCLEOTIDE SEQUENCE</scope>
    <source>
        <strain evidence="4">ATCC 74209</strain>
    </source>
</reference>
<keyword evidence="5" id="KW-1185">Reference proteome</keyword>
<gene>
    <name evidence="4" type="ORF">GQ43DRAFT_363257</name>
</gene>
<feature type="domain" description="DUF4246" evidence="3">
    <location>
        <begin position="13"/>
        <end position="85"/>
    </location>
</feature>
<protein>
    <submittedName>
        <fullName evidence="4">Uncharacterized protein</fullName>
    </submittedName>
</protein>
<evidence type="ECO:0000259" key="3">
    <source>
        <dbReference type="Pfam" id="PF21666"/>
    </source>
</evidence>
<dbReference type="InterPro" id="IPR049207">
    <property type="entry name" value="DUF4246_N"/>
</dbReference>
<dbReference type="InterPro" id="IPR049192">
    <property type="entry name" value="DUF4246_C"/>
</dbReference>
<dbReference type="Pfam" id="PF21666">
    <property type="entry name" value="DUF4246_N"/>
    <property type="match status" value="1"/>
</dbReference>
<comment type="caution">
    <text evidence="4">The sequence shown here is derived from an EMBL/GenBank/DDBJ whole genome shotgun (WGS) entry which is preliminary data.</text>
</comment>
<feature type="region of interest" description="Disordered" evidence="1">
    <location>
        <begin position="313"/>
        <end position="332"/>
    </location>
</feature>
<organism evidence="4 5">
    <name type="scientific">Delitschia confertaspora ATCC 74209</name>
    <dbReference type="NCBI Taxonomy" id="1513339"/>
    <lineage>
        <taxon>Eukaryota</taxon>
        <taxon>Fungi</taxon>
        <taxon>Dikarya</taxon>
        <taxon>Ascomycota</taxon>
        <taxon>Pezizomycotina</taxon>
        <taxon>Dothideomycetes</taxon>
        <taxon>Pleosporomycetidae</taxon>
        <taxon>Pleosporales</taxon>
        <taxon>Delitschiaceae</taxon>
        <taxon>Delitschia</taxon>
    </lineage>
</organism>
<dbReference type="InterPro" id="IPR025340">
    <property type="entry name" value="DUF4246"/>
</dbReference>
<dbReference type="OrthoDB" id="415532at2759"/>
<evidence type="ECO:0000256" key="1">
    <source>
        <dbReference type="SAM" id="MobiDB-lite"/>
    </source>
</evidence>
<evidence type="ECO:0000259" key="2">
    <source>
        <dbReference type="Pfam" id="PF14033"/>
    </source>
</evidence>
<feature type="domain" description="DUF4246" evidence="2">
    <location>
        <begin position="100"/>
        <end position="558"/>
    </location>
</feature>
<dbReference type="AlphaFoldDB" id="A0A9P4MVU7"/>
<proteinExistence type="predicted"/>
<dbReference type="Pfam" id="PF14033">
    <property type="entry name" value="DUF4246"/>
    <property type="match status" value="1"/>
</dbReference>
<accession>A0A9P4MVU7</accession>
<name>A0A9P4MVU7_9PLEO</name>
<sequence>MEGSSGSSSRLMLPGFGLPLDTLPKWERSTEKQPRFPHAIADNFETSGVTVRERRMLDFINQITDKPEWDRKVFDETIVAKWKREAVIYDATLKDFYLSEKMFEFCIAELREKSDRFRETGCVEVLDIEASIVKSDVAISSELRDALARAVWPLEHVPDIKKDWHPGSDEKVLDLVHPSLFPLIYGVSRVVPTGSVPLNDCVEYSGKGETATLDNPPGPYGWHDSWNGYSTKIDKAWGRFQWLPANIHFRKDNTVHITSYINNLEPSSNAPLYTVLEECVHAAIPLWNQTLSSFHSRIRIPVASTGADDWKMKPGVRWHRPGTGGEEDRQTADNVDAKDWDWFQDKTWAYQHGIHDEFMAWLNDNRTLIQREPEPFTSRHQKLKDPGAHPVDLRQNYKDTGLQIIFKLANIHLTPEKPAYDGGTWHVEGTLNEHICATALYYYDAENVTDSYLGFRQTISGEKLVMRPEQYQYESAEAYFGVKDEGSLVMQIGQVLTRPNRLLVFPNVLQHKVQPFRLLDPSKPGYRKILAMFLVDPHIPILSTANVPPQRIDWWAEKLRHTVRRFADLPQELWVMIIGYVRDEFPLQWDEAVGFREELMEQRRYVERQVNEGMEGRSFSFCEH</sequence>
<dbReference type="PANTHER" id="PTHR33119">
    <property type="entry name" value="IFI3P"/>
    <property type="match status" value="1"/>
</dbReference>
<dbReference type="EMBL" id="ML993863">
    <property type="protein sequence ID" value="KAF2205071.1"/>
    <property type="molecule type" value="Genomic_DNA"/>
</dbReference>